<evidence type="ECO:0000313" key="2">
    <source>
        <dbReference type="Proteomes" id="UP000502823"/>
    </source>
</evidence>
<sequence length="312" mass="35220">MKFCDTGFNELQFTCHAYFLSQIPTPAFSRIPRPLQFVDTYVPVIRHNPSRTGNWYKSDAHFRRRLANSVLLSKMKWMGAVWCLYCLTSLLSMINGDDDKDNEDNYNEEVNCLPQLADKCFSEVYSNLACHLDPTAPSYCEKLDANDLCSASNDALSCAEDIIDTSCKPEEGKNDFDAWIQGLKGIYSSACEDNLDKLKILLNTARCWNSLSFLKCVEEETKIGHVVDLLHSKLDLKRCSHLMISMATCNVRATNPGRSCRLSQDIVNEAIHAFFTKTTCRQSESCSSNSHPKLKATLTLTVAAVYLNYRLT</sequence>
<name>A0A6L2PV62_COPFO</name>
<dbReference type="AlphaFoldDB" id="A0A6L2PV62"/>
<protein>
    <submittedName>
        <fullName evidence="1">Uncharacterized protein</fullName>
    </submittedName>
</protein>
<evidence type="ECO:0000313" key="1">
    <source>
        <dbReference type="EMBL" id="GFG36426.1"/>
    </source>
</evidence>
<dbReference type="Proteomes" id="UP000502823">
    <property type="component" value="Unassembled WGS sequence"/>
</dbReference>
<dbReference type="OrthoDB" id="6335931at2759"/>
<keyword evidence="2" id="KW-1185">Reference proteome</keyword>
<gene>
    <name evidence="1" type="ORF">Cfor_01783</name>
</gene>
<reference evidence="2" key="1">
    <citation type="submission" date="2020-01" db="EMBL/GenBank/DDBJ databases">
        <title>Draft genome sequence of the Termite Coptotermes fromosanus.</title>
        <authorList>
            <person name="Itakura S."/>
            <person name="Yosikawa Y."/>
            <person name="Umezawa K."/>
        </authorList>
    </citation>
    <scope>NUCLEOTIDE SEQUENCE [LARGE SCALE GENOMIC DNA]</scope>
</reference>
<accession>A0A6L2PV62</accession>
<organism evidence="1 2">
    <name type="scientific">Coptotermes formosanus</name>
    <name type="common">Formosan subterranean termite</name>
    <dbReference type="NCBI Taxonomy" id="36987"/>
    <lineage>
        <taxon>Eukaryota</taxon>
        <taxon>Metazoa</taxon>
        <taxon>Ecdysozoa</taxon>
        <taxon>Arthropoda</taxon>
        <taxon>Hexapoda</taxon>
        <taxon>Insecta</taxon>
        <taxon>Pterygota</taxon>
        <taxon>Neoptera</taxon>
        <taxon>Polyneoptera</taxon>
        <taxon>Dictyoptera</taxon>
        <taxon>Blattodea</taxon>
        <taxon>Blattoidea</taxon>
        <taxon>Termitoidae</taxon>
        <taxon>Rhinotermitidae</taxon>
        <taxon>Coptotermes</taxon>
    </lineage>
</organism>
<comment type="caution">
    <text evidence="1">The sequence shown here is derived from an EMBL/GenBank/DDBJ whole genome shotgun (WGS) entry which is preliminary data.</text>
</comment>
<proteinExistence type="predicted"/>
<dbReference type="InParanoid" id="A0A6L2PV62"/>
<dbReference type="EMBL" id="BLKM01009380">
    <property type="protein sequence ID" value="GFG36426.1"/>
    <property type="molecule type" value="Genomic_DNA"/>
</dbReference>